<dbReference type="Pfam" id="PF13505">
    <property type="entry name" value="OMP_b-brl"/>
    <property type="match status" value="1"/>
</dbReference>
<organism evidence="3 4">
    <name type="scientific">Biformimicrobium ophioploci</name>
    <dbReference type="NCBI Taxonomy" id="3036711"/>
    <lineage>
        <taxon>Bacteria</taxon>
        <taxon>Pseudomonadati</taxon>
        <taxon>Pseudomonadota</taxon>
        <taxon>Gammaproteobacteria</taxon>
        <taxon>Cellvibrionales</taxon>
        <taxon>Microbulbiferaceae</taxon>
        <taxon>Biformimicrobium</taxon>
    </lineage>
</organism>
<reference evidence="3 4" key="1">
    <citation type="submission" date="2023-04" db="EMBL/GenBank/DDBJ databases">
        <title>Marinobulbifer ophiurae gen. nov., sp. Nov., isolate from tissue of brittle star Ophioplocus japonicus.</title>
        <authorList>
            <person name="Kawano K."/>
            <person name="Sawayama S."/>
            <person name="Nakagawa S."/>
        </authorList>
    </citation>
    <scope>NUCLEOTIDE SEQUENCE [LARGE SCALE GENOMIC DNA]</scope>
    <source>
        <strain evidence="3 4">NKW57</strain>
    </source>
</reference>
<comment type="caution">
    <text evidence="3">The sequence shown here is derived from an EMBL/GenBank/DDBJ whole genome shotgun (WGS) entry which is preliminary data.</text>
</comment>
<name>A0ABQ6LWH6_9GAMM</name>
<gene>
    <name evidence="3" type="ORF">MNKW57_06980</name>
</gene>
<evidence type="ECO:0000256" key="1">
    <source>
        <dbReference type="ARBA" id="ARBA00022729"/>
    </source>
</evidence>
<dbReference type="EMBL" id="BSYJ01000002">
    <property type="protein sequence ID" value="GMG86377.1"/>
    <property type="molecule type" value="Genomic_DNA"/>
</dbReference>
<proteinExistence type="predicted"/>
<dbReference type="Proteomes" id="UP001224392">
    <property type="component" value="Unassembled WGS sequence"/>
</dbReference>
<dbReference type="Gene3D" id="2.40.160.20">
    <property type="match status" value="1"/>
</dbReference>
<accession>A0ABQ6LWH6</accession>
<evidence type="ECO:0000259" key="2">
    <source>
        <dbReference type="Pfam" id="PF13505"/>
    </source>
</evidence>
<evidence type="ECO:0000313" key="3">
    <source>
        <dbReference type="EMBL" id="GMG86377.1"/>
    </source>
</evidence>
<evidence type="ECO:0000313" key="4">
    <source>
        <dbReference type="Proteomes" id="UP001224392"/>
    </source>
</evidence>
<feature type="domain" description="Outer membrane protein beta-barrel" evidence="2">
    <location>
        <begin position="2"/>
        <end position="253"/>
    </location>
</feature>
<dbReference type="InterPro" id="IPR011250">
    <property type="entry name" value="OMP/PagP_B-barrel"/>
</dbReference>
<dbReference type="SUPFAM" id="SSF56925">
    <property type="entry name" value="OMPA-like"/>
    <property type="match status" value="1"/>
</dbReference>
<sequence>MGLALGAFASSQVLADSSLYVSGSAAYNDMDDTGSVGWLTDEFVTGPGTEVPAGVVLGPGTNLRWDTDVDSGWGVNLALGWRANSARFELEYAYTENDVDSHSGVTIAGIAIDSEDAAILISDAEENLGVTVGDLVADGGGEFTTDYFFVNAYYDFDGWDDQWAPYVGVGLGWAWLDADYSPSSIDILDDDDDGYAWQAMLGLNYFCSDQLSIFGGVRWRESDEMVIRTGSDSLVPALFEVDNENWQFEVGVRWHFHMGPKMAPYTPNYK</sequence>
<keyword evidence="4" id="KW-1185">Reference proteome</keyword>
<dbReference type="InterPro" id="IPR027385">
    <property type="entry name" value="Beta-barrel_OMP"/>
</dbReference>
<keyword evidence="1" id="KW-0732">Signal</keyword>
<protein>
    <recommendedName>
        <fullName evidence="2">Outer membrane protein beta-barrel domain-containing protein</fullName>
    </recommendedName>
</protein>